<dbReference type="InterPro" id="IPR012382">
    <property type="entry name" value="CobI/CbiL"/>
</dbReference>
<dbReference type="GO" id="GO:0032259">
    <property type="term" value="P:methylation"/>
    <property type="evidence" value="ECO:0007669"/>
    <property type="project" value="UniProtKB-KW"/>
</dbReference>
<dbReference type="InterPro" id="IPR000878">
    <property type="entry name" value="4pyrrol_Mease"/>
</dbReference>
<dbReference type="GO" id="GO:0008168">
    <property type="term" value="F:methyltransferase activity"/>
    <property type="evidence" value="ECO:0007669"/>
    <property type="project" value="UniProtKB-KW"/>
</dbReference>
<protein>
    <submittedName>
        <fullName evidence="4">SAM-dependent methyltransferase</fullName>
    </submittedName>
</protein>
<evidence type="ECO:0000313" key="4">
    <source>
        <dbReference type="EMBL" id="XAT64145.1"/>
    </source>
</evidence>
<accession>A0ABZ3H3I9</accession>
<name>A0ABZ3H3I9_GEOAI</name>
<dbReference type="PROSITE" id="PS00839">
    <property type="entry name" value="SUMT_1"/>
    <property type="match status" value="1"/>
</dbReference>
<comment type="pathway">
    <text evidence="1">Cofactor biosynthesis; adenosylcobalamin biosynthesis.</text>
</comment>
<evidence type="ECO:0000313" key="5">
    <source>
        <dbReference type="Proteomes" id="UP001492541"/>
    </source>
</evidence>
<dbReference type="SUPFAM" id="SSF53790">
    <property type="entry name" value="Tetrapyrrole methylase"/>
    <property type="match status" value="1"/>
</dbReference>
<dbReference type="EMBL" id="CP087714">
    <property type="protein sequence ID" value="XAT64145.1"/>
    <property type="molecule type" value="Genomic_DNA"/>
</dbReference>
<feature type="domain" description="Tetrapyrrole methylase" evidence="3">
    <location>
        <begin position="1"/>
        <end position="172"/>
    </location>
</feature>
<reference evidence="4 5" key="1">
    <citation type="submission" date="2021-11" db="EMBL/GenBank/DDBJ databases">
        <title>Whole genome of Geoglobus acetivorans.</title>
        <authorList>
            <person name="Liu D."/>
        </authorList>
    </citation>
    <scope>NUCLEOTIDE SEQUENCE [LARGE SCALE GENOMIC DNA]</scope>
    <source>
        <strain evidence="4 5">SBH6</strain>
    </source>
</reference>
<dbReference type="Proteomes" id="UP001492541">
    <property type="component" value="Chromosome"/>
</dbReference>
<organism evidence="4 5">
    <name type="scientific">Geoglobus acetivorans</name>
    <dbReference type="NCBI Taxonomy" id="565033"/>
    <lineage>
        <taxon>Archaea</taxon>
        <taxon>Methanobacteriati</taxon>
        <taxon>Methanobacteriota</taxon>
        <taxon>Archaeoglobi</taxon>
        <taxon>Archaeoglobales</taxon>
        <taxon>Archaeoglobaceae</taxon>
        <taxon>Geoglobus</taxon>
    </lineage>
</organism>
<dbReference type="RefSeq" id="WP_193806377.1">
    <property type="nucleotide sequence ID" value="NZ_CP087714.1"/>
</dbReference>
<dbReference type="Gene3D" id="3.40.1010.10">
    <property type="entry name" value="Cobalt-precorrin-4 Transmethylase, Domain 1"/>
    <property type="match status" value="1"/>
</dbReference>
<evidence type="ECO:0000256" key="1">
    <source>
        <dbReference type="ARBA" id="ARBA00004953"/>
    </source>
</evidence>
<keyword evidence="4" id="KW-0489">Methyltransferase</keyword>
<proteinExistence type="predicted"/>
<keyword evidence="4" id="KW-0808">Transferase</keyword>
<evidence type="ECO:0000259" key="3">
    <source>
        <dbReference type="Pfam" id="PF00590"/>
    </source>
</evidence>
<keyword evidence="2" id="KW-0169">Cobalamin biosynthesis</keyword>
<dbReference type="InterPro" id="IPR035996">
    <property type="entry name" value="4pyrrol_Methylase_sf"/>
</dbReference>
<dbReference type="PANTHER" id="PTHR43467">
    <property type="entry name" value="COBALT-PRECORRIN-2 C(20)-METHYLTRANSFERASE"/>
    <property type="match status" value="1"/>
</dbReference>
<dbReference type="Pfam" id="PF00590">
    <property type="entry name" value="TP_methylase"/>
    <property type="match status" value="1"/>
</dbReference>
<dbReference type="InterPro" id="IPR014777">
    <property type="entry name" value="4pyrrole_Mease_sub1"/>
</dbReference>
<dbReference type="PANTHER" id="PTHR43467:SF2">
    <property type="entry name" value="COBALT-PRECORRIN-2 C(20)-METHYLTRANSFERASE"/>
    <property type="match status" value="1"/>
</dbReference>
<sequence length="196" mass="21788">MLYGVSLGPGDAGLVTLRAKRVIEQADEVIVPGRLAENVVKNYREEVRVVEFPMGNAEKIVDDLSTELAQRCIEEDIAFCVLGDVAFFSTFQDVFHAVKQKNPGVNVELVPGVPSFTAVFSRLKKFVDSSFRVTSALDGEERYVVVLKAVKSGELAETLRSDGYRVVQVERMFMEGESVGEPKEKSSYFTLLVGWR</sequence>
<evidence type="ECO:0000256" key="2">
    <source>
        <dbReference type="ARBA" id="ARBA00022573"/>
    </source>
</evidence>
<gene>
    <name evidence="4" type="ORF">LPQ35_01900</name>
</gene>
<dbReference type="CDD" id="cd11645">
    <property type="entry name" value="Precorrin_2_C20_MT"/>
    <property type="match status" value="1"/>
</dbReference>
<keyword evidence="5" id="KW-1185">Reference proteome</keyword>
<dbReference type="InterPro" id="IPR003043">
    <property type="entry name" value="Uropor_MeTrfase_CS"/>
</dbReference>
<dbReference type="GeneID" id="90448399"/>